<accession>A0A848L001</accession>
<comment type="caution">
    <text evidence="1">The sequence shown here is derived from an EMBL/GenBank/DDBJ whole genome shotgun (WGS) entry which is preliminary data.</text>
</comment>
<reference evidence="1 2" key="1">
    <citation type="submission" date="2020-04" db="EMBL/GenBank/DDBJ databases">
        <title>Gordonia sp. nov. TBRC 11910.</title>
        <authorList>
            <person name="Suriyachadkun C."/>
        </authorList>
    </citation>
    <scope>NUCLEOTIDE SEQUENCE [LARGE SCALE GENOMIC DNA]</scope>
    <source>
        <strain evidence="1 2">TBRC 11910</strain>
    </source>
</reference>
<evidence type="ECO:0000313" key="1">
    <source>
        <dbReference type="EMBL" id="NMO02405.1"/>
    </source>
</evidence>
<dbReference type="Proteomes" id="UP000550729">
    <property type="component" value="Unassembled WGS sequence"/>
</dbReference>
<keyword evidence="2" id="KW-1185">Reference proteome</keyword>
<gene>
    <name evidence="1" type="ORF">HH308_14395</name>
</gene>
<evidence type="ECO:0000313" key="2">
    <source>
        <dbReference type="Proteomes" id="UP000550729"/>
    </source>
</evidence>
<dbReference type="RefSeq" id="WP_170194903.1">
    <property type="nucleotide sequence ID" value="NZ_JABBNB010000013.1"/>
</dbReference>
<name>A0A848L001_9ACTN</name>
<proteinExistence type="predicted"/>
<sequence>MSGAERIADVARRHSQDIRGALRAFDAARRAAGDLPEPSQSPDDHVDHALRERLCAAADYADLPPQILLPAQYAHDSPHRRGGRIG</sequence>
<organism evidence="1 2">
    <name type="scientific">Gordonia asplenii</name>
    <dbReference type="NCBI Taxonomy" id="2725283"/>
    <lineage>
        <taxon>Bacteria</taxon>
        <taxon>Bacillati</taxon>
        <taxon>Actinomycetota</taxon>
        <taxon>Actinomycetes</taxon>
        <taxon>Mycobacteriales</taxon>
        <taxon>Gordoniaceae</taxon>
        <taxon>Gordonia</taxon>
    </lineage>
</organism>
<dbReference type="EMBL" id="JABBNB010000013">
    <property type="protein sequence ID" value="NMO02405.1"/>
    <property type="molecule type" value="Genomic_DNA"/>
</dbReference>
<protein>
    <submittedName>
        <fullName evidence="1">Uncharacterized protein</fullName>
    </submittedName>
</protein>
<dbReference type="AlphaFoldDB" id="A0A848L001"/>